<dbReference type="CDD" id="cd05912">
    <property type="entry name" value="OSB_CoA_lg"/>
    <property type="match status" value="1"/>
</dbReference>
<accession>A0A2T6C4V4</accession>
<reference evidence="8 9" key="1">
    <citation type="submission" date="2018-04" db="EMBL/GenBank/DDBJ databases">
        <title>Genomic Encyclopedia of Archaeal and Bacterial Type Strains, Phase II (KMG-II): from individual species to whole genera.</title>
        <authorList>
            <person name="Goeker M."/>
        </authorList>
    </citation>
    <scope>NUCLEOTIDE SEQUENCE [LARGE SCALE GENOMIC DNA]</scope>
    <source>
        <strain evidence="8 9">DSM 45787</strain>
    </source>
</reference>
<dbReference type="Gene3D" id="3.40.50.12780">
    <property type="entry name" value="N-terminal domain of ligase-like"/>
    <property type="match status" value="1"/>
</dbReference>
<dbReference type="InterPro" id="IPR020845">
    <property type="entry name" value="AMP-binding_CS"/>
</dbReference>
<keyword evidence="9" id="KW-1185">Reference proteome</keyword>
<evidence type="ECO:0000256" key="4">
    <source>
        <dbReference type="ARBA" id="ARBA00022840"/>
    </source>
</evidence>
<comment type="pathway">
    <text evidence="5">Quinol/quinone metabolism; 1,4-dihydroxy-2-naphthoate biosynthesis; 1,4-dihydroxy-2-naphthoate from chorismate: step 5/7.</text>
</comment>
<keyword evidence="4 5" id="KW-0067">ATP-binding</keyword>
<comment type="function">
    <text evidence="5">Converts 2-succinylbenzoate (OSB) to 2-succinylbenzoyl-CoA (OSB-CoA).</text>
</comment>
<dbReference type="NCBIfam" id="TIGR01923">
    <property type="entry name" value="menE"/>
    <property type="match status" value="1"/>
</dbReference>
<dbReference type="UniPathway" id="UPA01057">
    <property type="reaction ID" value="UER00166"/>
</dbReference>
<evidence type="ECO:0000256" key="1">
    <source>
        <dbReference type="ARBA" id="ARBA00022428"/>
    </source>
</evidence>
<feature type="domain" description="AMP-dependent synthetase/ligase" evidence="6">
    <location>
        <begin position="15"/>
        <end position="362"/>
    </location>
</feature>
<evidence type="ECO:0000259" key="7">
    <source>
        <dbReference type="Pfam" id="PF13193"/>
    </source>
</evidence>
<feature type="domain" description="AMP-binding enzyme C-terminal" evidence="7">
    <location>
        <begin position="412"/>
        <end position="487"/>
    </location>
</feature>
<evidence type="ECO:0000256" key="5">
    <source>
        <dbReference type="HAMAP-Rule" id="MF_00731"/>
    </source>
</evidence>
<evidence type="ECO:0000256" key="2">
    <source>
        <dbReference type="ARBA" id="ARBA00022598"/>
    </source>
</evidence>
<dbReference type="PROSITE" id="PS00455">
    <property type="entry name" value="AMP_BINDING"/>
    <property type="match status" value="1"/>
</dbReference>
<dbReference type="SUPFAM" id="SSF56801">
    <property type="entry name" value="Acetyl-CoA synthetase-like"/>
    <property type="match status" value="1"/>
</dbReference>
<dbReference type="InterPro" id="IPR010192">
    <property type="entry name" value="MenE"/>
</dbReference>
<dbReference type="Pfam" id="PF13193">
    <property type="entry name" value="AMP-binding_C"/>
    <property type="match status" value="1"/>
</dbReference>
<dbReference type="EMBL" id="QBKR01000004">
    <property type="protein sequence ID" value="PTX63348.1"/>
    <property type="molecule type" value="Genomic_DNA"/>
</dbReference>
<evidence type="ECO:0000256" key="3">
    <source>
        <dbReference type="ARBA" id="ARBA00022741"/>
    </source>
</evidence>
<dbReference type="InterPro" id="IPR000873">
    <property type="entry name" value="AMP-dep_synth/lig_dom"/>
</dbReference>
<dbReference type="UniPathway" id="UPA00079"/>
<evidence type="ECO:0000259" key="6">
    <source>
        <dbReference type="Pfam" id="PF00501"/>
    </source>
</evidence>
<dbReference type="PANTHER" id="PTHR43767:SF1">
    <property type="entry name" value="NONRIBOSOMAL PEPTIDE SYNTHASE PES1 (EUROFUNG)-RELATED"/>
    <property type="match status" value="1"/>
</dbReference>
<dbReference type="NCBIfam" id="NF002966">
    <property type="entry name" value="PRK03640.1"/>
    <property type="match status" value="1"/>
</dbReference>
<dbReference type="EC" id="6.2.1.26" evidence="5"/>
<dbReference type="InterPro" id="IPR042099">
    <property type="entry name" value="ANL_N_sf"/>
</dbReference>
<keyword evidence="1 5" id="KW-0474">Menaquinone biosynthesis</keyword>
<comment type="pathway">
    <text evidence="5">Quinol/quinone metabolism; menaquinone biosynthesis.</text>
</comment>
<gene>
    <name evidence="5" type="primary">menE</name>
    <name evidence="8" type="ORF">C8P63_104195</name>
</gene>
<dbReference type="HAMAP" id="MF_00731">
    <property type="entry name" value="MenE"/>
    <property type="match status" value="1"/>
</dbReference>
<evidence type="ECO:0000313" key="9">
    <source>
        <dbReference type="Proteomes" id="UP000244240"/>
    </source>
</evidence>
<dbReference type="InterPro" id="IPR025110">
    <property type="entry name" value="AMP-bd_C"/>
</dbReference>
<sequence length="507" mass="55766">MSQWQNGTEMPRWLDKRAGLTPERTAVICGEEKRTFRRLAEEVRKTARRLSGLGVGRGDRVAFLMPNGLHTVTLIHAISWLGAVLVPLNTRLAPREIAWQLEDSGAKVMIVNEAHRSLGEAARKACVEGAPKALSWDELGDQPEQETEGCSRISLDDLHTLMYTSGTTGRPKGVMLTWGNHWWSATASALNLGLDPADKWLAAVPLFHMSGLSILMRSLICGMTAVVHPAFDPARANRAIAEDGVTIASVVGTMLTRMLDELGEEHYPESFRCMLLGGGPAPRPLLERCKRKGVPVFQTYGMTETASQIVTLSPEDSLRKLGSAGKPLFPSELKIVGDNRELAPGEAGEIVVRGPNVTRGYWKREDATRDAIRDGWLYTGDLGYVDEEGFLYVLDRRHDLIISGGENVYPAEVEAVLISHPAVEEAGVTGFSDKDWGQVPVAFVKPKEGQSVAENELLRHCRERLARYKVPVRIHEVEELPKNASNKLLRRRLPELIPGGGQGETGP</sequence>
<dbReference type="InterPro" id="IPR050237">
    <property type="entry name" value="ATP-dep_AMP-bd_enzyme"/>
</dbReference>
<comment type="catalytic activity">
    <reaction evidence="5">
        <text>2-succinylbenzoate + ATP + CoA = 2-succinylbenzoyl-CoA + AMP + diphosphate</text>
        <dbReference type="Rhea" id="RHEA:17009"/>
        <dbReference type="ChEBI" id="CHEBI:18325"/>
        <dbReference type="ChEBI" id="CHEBI:30616"/>
        <dbReference type="ChEBI" id="CHEBI:33019"/>
        <dbReference type="ChEBI" id="CHEBI:57287"/>
        <dbReference type="ChEBI" id="CHEBI:57364"/>
        <dbReference type="ChEBI" id="CHEBI:456215"/>
        <dbReference type="EC" id="6.2.1.26"/>
    </reaction>
</comment>
<dbReference type="PANTHER" id="PTHR43767">
    <property type="entry name" value="LONG-CHAIN-FATTY-ACID--COA LIGASE"/>
    <property type="match status" value="1"/>
</dbReference>
<dbReference type="AlphaFoldDB" id="A0A2T6C4V4"/>
<dbReference type="Proteomes" id="UP000244240">
    <property type="component" value="Unassembled WGS sequence"/>
</dbReference>
<comment type="caution">
    <text evidence="8">The sequence shown here is derived from an EMBL/GenBank/DDBJ whole genome shotgun (WGS) entry which is preliminary data.</text>
</comment>
<dbReference type="Pfam" id="PF00501">
    <property type="entry name" value="AMP-binding"/>
    <property type="match status" value="1"/>
</dbReference>
<dbReference type="GO" id="GO:0008756">
    <property type="term" value="F:o-succinylbenzoate-CoA ligase activity"/>
    <property type="evidence" value="ECO:0007669"/>
    <property type="project" value="UniProtKB-UniRule"/>
</dbReference>
<proteinExistence type="inferred from homology"/>
<keyword evidence="3 5" id="KW-0547">Nucleotide-binding</keyword>
<organism evidence="8 9">
    <name type="scientific">Melghirimyces profundicolus</name>
    <dbReference type="NCBI Taxonomy" id="1242148"/>
    <lineage>
        <taxon>Bacteria</taxon>
        <taxon>Bacillati</taxon>
        <taxon>Bacillota</taxon>
        <taxon>Bacilli</taxon>
        <taxon>Bacillales</taxon>
        <taxon>Thermoactinomycetaceae</taxon>
        <taxon>Melghirimyces</taxon>
    </lineage>
</organism>
<dbReference type="InterPro" id="IPR045851">
    <property type="entry name" value="AMP-bd_C_sf"/>
</dbReference>
<dbReference type="GO" id="GO:0005524">
    <property type="term" value="F:ATP binding"/>
    <property type="evidence" value="ECO:0007669"/>
    <property type="project" value="UniProtKB-KW"/>
</dbReference>
<name>A0A2T6C4V4_9BACL</name>
<dbReference type="GO" id="GO:0009234">
    <property type="term" value="P:menaquinone biosynthetic process"/>
    <property type="evidence" value="ECO:0007669"/>
    <property type="project" value="UniProtKB-UniRule"/>
</dbReference>
<protein>
    <recommendedName>
        <fullName evidence="5">2-succinylbenzoate--CoA ligase</fullName>
        <ecNumber evidence="5">6.2.1.26</ecNumber>
    </recommendedName>
    <alternativeName>
        <fullName evidence="5">o-succinylbenzoyl-CoA synthetase</fullName>
        <shortName evidence="5">OSB-CoA synthetase</shortName>
    </alternativeName>
</protein>
<keyword evidence="2 5" id="KW-0436">Ligase</keyword>
<evidence type="ECO:0000313" key="8">
    <source>
        <dbReference type="EMBL" id="PTX63348.1"/>
    </source>
</evidence>
<dbReference type="RefSeq" id="WP_245920689.1">
    <property type="nucleotide sequence ID" value="NZ_QBKR01000004.1"/>
</dbReference>
<dbReference type="Gene3D" id="3.30.300.30">
    <property type="match status" value="1"/>
</dbReference>
<comment type="similarity">
    <text evidence="5">Belongs to the ATP-dependent AMP-binding enzyme family. MenE subfamily.</text>
</comment>